<dbReference type="SUPFAM" id="SSF51717">
    <property type="entry name" value="Dihydropteroate synthetase-like"/>
    <property type="match status" value="1"/>
</dbReference>
<feature type="domain" description="Pterin-binding" evidence="1">
    <location>
        <begin position="1"/>
        <end position="253"/>
    </location>
</feature>
<proteinExistence type="predicted"/>
<accession>A0A7V4LCK3</accession>
<name>A0A7V4LCK3_9BACT</name>
<reference evidence="2" key="1">
    <citation type="journal article" date="2020" name="mSystems">
        <title>Genome- and Community-Level Interaction Insights into Carbon Utilization and Element Cycling Functions of Hydrothermarchaeota in Hydrothermal Sediment.</title>
        <authorList>
            <person name="Zhou Z."/>
            <person name="Liu Y."/>
            <person name="Xu W."/>
            <person name="Pan J."/>
            <person name="Luo Z.H."/>
            <person name="Li M."/>
        </authorList>
    </citation>
    <scope>NUCLEOTIDE SEQUENCE [LARGE SCALE GENOMIC DNA]</scope>
    <source>
        <strain evidence="2">SpSt-548</strain>
    </source>
</reference>
<sequence length="253" mass="27573">MRVAADNLSGGHPALAQALRELNPGPFQDLARRCQAAGAELLDLNPGYLSRRHEDRLAFLVEAVQEVTSLPLILDSPQPRVLARALPYCRENPILNALTLEEEKLEEILPLARDYRTPLVLLLLDARSFSPPTLEEKIALALELREHAVAAGLKDQELIYDPVLPNLSWPDASARLGEAVKTVRALAEGTILGEPAATMAGLSNLRSGLRNRFPVEIDTTALALLAGAGLGFILADVLQPKIMETFRLVKTMI</sequence>
<dbReference type="InterPro" id="IPR000489">
    <property type="entry name" value="Pterin-binding_dom"/>
</dbReference>
<dbReference type="Gene3D" id="3.20.20.20">
    <property type="entry name" value="Dihydropteroate synthase-like"/>
    <property type="match status" value="1"/>
</dbReference>
<dbReference type="EMBL" id="DSXI01000217">
    <property type="protein sequence ID" value="HGS04844.1"/>
    <property type="molecule type" value="Genomic_DNA"/>
</dbReference>
<protein>
    <submittedName>
        <fullName evidence="2">Dihydropteroate synthase</fullName>
    </submittedName>
</protein>
<evidence type="ECO:0000259" key="1">
    <source>
        <dbReference type="PROSITE" id="PS50972"/>
    </source>
</evidence>
<comment type="caution">
    <text evidence="2">The sequence shown here is derived from an EMBL/GenBank/DDBJ whole genome shotgun (WGS) entry which is preliminary data.</text>
</comment>
<organism evidence="2">
    <name type="scientific">Desulfobacca acetoxidans</name>
    <dbReference type="NCBI Taxonomy" id="60893"/>
    <lineage>
        <taxon>Bacteria</taxon>
        <taxon>Pseudomonadati</taxon>
        <taxon>Thermodesulfobacteriota</taxon>
        <taxon>Desulfobaccia</taxon>
        <taxon>Desulfobaccales</taxon>
        <taxon>Desulfobaccaceae</taxon>
        <taxon>Desulfobacca</taxon>
    </lineage>
</organism>
<dbReference type="AlphaFoldDB" id="A0A7V4LCK3"/>
<evidence type="ECO:0000313" key="2">
    <source>
        <dbReference type="EMBL" id="HGS04844.1"/>
    </source>
</evidence>
<dbReference type="Pfam" id="PF00809">
    <property type="entry name" value="Pterin_bind"/>
    <property type="match status" value="1"/>
</dbReference>
<gene>
    <name evidence="2" type="ORF">ENT08_03780</name>
</gene>
<dbReference type="GO" id="GO:0042558">
    <property type="term" value="P:pteridine-containing compound metabolic process"/>
    <property type="evidence" value="ECO:0007669"/>
    <property type="project" value="InterPro"/>
</dbReference>
<dbReference type="InterPro" id="IPR011005">
    <property type="entry name" value="Dihydropteroate_synth-like_sf"/>
</dbReference>
<dbReference type="PROSITE" id="PS50972">
    <property type="entry name" value="PTERIN_BINDING"/>
    <property type="match status" value="1"/>
</dbReference>